<dbReference type="Ensembl" id="ENSGMOT00000018901.2">
    <property type="protein sequence ID" value="ENSGMOP00000018447.2"/>
    <property type="gene ID" value="ENSGMOG00000016967.2"/>
</dbReference>
<dbReference type="InterPro" id="IPR013320">
    <property type="entry name" value="ConA-like_dom_sf"/>
</dbReference>
<feature type="transmembrane region" description="Helical" evidence="22">
    <location>
        <begin position="5369"/>
        <end position="5388"/>
    </location>
</feature>
<feature type="transmembrane region" description="Helical" evidence="22">
    <location>
        <begin position="5336"/>
        <end position="5357"/>
    </location>
</feature>
<keyword evidence="7" id="KW-0732">Signal</keyword>
<dbReference type="GO" id="GO:0005737">
    <property type="term" value="C:cytoplasm"/>
    <property type="evidence" value="ECO:0007669"/>
    <property type="project" value="TreeGrafter"/>
</dbReference>
<evidence type="ECO:0000256" key="10">
    <source>
        <dbReference type="ARBA" id="ARBA00022837"/>
    </source>
</evidence>
<dbReference type="FunFam" id="2.60.40.2030:FF:000021">
    <property type="entry name" value="Adhesion G protein-coupled receptor V1"/>
    <property type="match status" value="1"/>
</dbReference>
<dbReference type="PANTHER" id="PTHR46682">
    <property type="entry name" value="ADHESION G-PROTEIN COUPLED RECEPTOR V1"/>
    <property type="match status" value="1"/>
</dbReference>
<evidence type="ECO:0000256" key="14">
    <source>
        <dbReference type="ARBA" id="ARBA00023157"/>
    </source>
</evidence>
<evidence type="ECO:0000256" key="11">
    <source>
        <dbReference type="ARBA" id="ARBA00022989"/>
    </source>
</evidence>
<dbReference type="InterPro" id="IPR026919">
    <property type="entry name" value="ADGRV1"/>
</dbReference>
<evidence type="ECO:0000256" key="15">
    <source>
        <dbReference type="ARBA" id="ARBA00023170"/>
    </source>
</evidence>
<reference evidence="25" key="2">
    <citation type="submission" date="2025-09" db="UniProtKB">
        <authorList>
            <consortium name="Ensembl"/>
        </authorList>
    </citation>
    <scope>IDENTIFICATION</scope>
</reference>
<keyword evidence="11 22" id="KW-1133">Transmembrane helix</keyword>
<dbReference type="Gene3D" id="2.60.40.2030">
    <property type="match status" value="31"/>
</dbReference>
<dbReference type="SMART" id="SM00237">
    <property type="entry name" value="Calx_beta"/>
    <property type="match status" value="20"/>
</dbReference>
<evidence type="ECO:0000256" key="22">
    <source>
        <dbReference type="SAM" id="Phobius"/>
    </source>
</evidence>
<evidence type="ECO:0000259" key="24">
    <source>
        <dbReference type="PROSITE" id="PS50261"/>
    </source>
</evidence>
<dbReference type="OMA" id="RYTAFEV"/>
<keyword evidence="13 22" id="KW-0472">Membrane</keyword>
<gene>
    <name evidence="25" type="primary">ADGRV1</name>
</gene>
<dbReference type="PROSITE" id="PS50221">
    <property type="entry name" value="GAIN_B"/>
    <property type="match status" value="1"/>
</dbReference>
<dbReference type="GO" id="GO:0060171">
    <property type="term" value="C:stereocilium membrane"/>
    <property type="evidence" value="ECO:0007669"/>
    <property type="project" value="UniProtKB-SubCell"/>
</dbReference>
<feature type="transmembrane region" description="Helical" evidence="22">
    <location>
        <begin position="12"/>
        <end position="30"/>
    </location>
</feature>
<evidence type="ECO:0000313" key="26">
    <source>
        <dbReference type="Proteomes" id="UP000694546"/>
    </source>
</evidence>
<organism evidence="25 26">
    <name type="scientific">Gadus morhua</name>
    <name type="common">Atlantic cod</name>
    <dbReference type="NCBI Taxonomy" id="8049"/>
    <lineage>
        <taxon>Eukaryota</taxon>
        <taxon>Metazoa</taxon>
        <taxon>Chordata</taxon>
        <taxon>Craniata</taxon>
        <taxon>Vertebrata</taxon>
        <taxon>Euteleostomi</taxon>
        <taxon>Actinopterygii</taxon>
        <taxon>Neopterygii</taxon>
        <taxon>Teleostei</taxon>
        <taxon>Neoteleostei</taxon>
        <taxon>Acanthomorphata</taxon>
        <taxon>Zeiogadaria</taxon>
        <taxon>Gadariae</taxon>
        <taxon>Gadiformes</taxon>
        <taxon>Gadoidei</taxon>
        <taxon>Gadidae</taxon>
        <taxon>Gadus</taxon>
    </lineage>
</organism>
<dbReference type="Pfam" id="PF13385">
    <property type="entry name" value="Laminin_G_3"/>
    <property type="match status" value="1"/>
</dbReference>
<evidence type="ECO:0000256" key="13">
    <source>
        <dbReference type="ARBA" id="ARBA00023136"/>
    </source>
</evidence>
<feature type="transmembrane region" description="Helical" evidence="22">
    <location>
        <begin position="5562"/>
        <end position="5583"/>
    </location>
</feature>
<keyword evidence="26" id="KW-1185">Reference proteome</keyword>
<evidence type="ECO:0000256" key="21">
    <source>
        <dbReference type="SAM" id="MobiDB-lite"/>
    </source>
</evidence>
<comment type="similarity">
    <text evidence="4">Belongs to the G-protein coupled receptor 2 family. Adhesion G-protein coupled receptor (ADGR) subfamily.</text>
</comment>
<evidence type="ECO:0000256" key="7">
    <source>
        <dbReference type="ARBA" id="ARBA00022729"/>
    </source>
</evidence>
<dbReference type="FunFam" id="2.60.40.2030:FF:000028">
    <property type="entry name" value="Adhesion G-protein coupled receptor V1"/>
    <property type="match status" value="1"/>
</dbReference>
<dbReference type="Pfam" id="PF00002">
    <property type="entry name" value="7tm_2"/>
    <property type="match status" value="1"/>
</dbReference>
<dbReference type="GeneTree" id="ENSGT00940000154880"/>
<dbReference type="Pfam" id="PF03160">
    <property type="entry name" value="Calx-beta"/>
    <property type="match status" value="30"/>
</dbReference>
<dbReference type="GO" id="GO:0007601">
    <property type="term" value="P:visual perception"/>
    <property type="evidence" value="ECO:0007669"/>
    <property type="project" value="Ensembl"/>
</dbReference>
<keyword evidence="10" id="KW-0106">Calcium</keyword>
<dbReference type="GO" id="GO:0010855">
    <property type="term" value="F:adenylate cyclase inhibitor activity"/>
    <property type="evidence" value="ECO:0007669"/>
    <property type="project" value="TreeGrafter"/>
</dbReference>
<evidence type="ECO:0000313" key="25">
    <source>
        <dbReference type="Ensembl" id="ENSGMOP00000018447.2"/>
    </source>
</evidence>
<dbReference type="GO" id="GO:0071277">
    <property type="term" value="P:cellular response to calcium ion"/>
    <property type="evidence" value="ECO:0007669"/>
    <property type="project" value="TreeGrafter"/>
</dbReference>
<dbReference type="InterPro" id="IPR057244">
    <property type="entry name" value="GAIN_B"/>
</dbReference>
<dbReference type="GO" id="GO:0001965">
    <property type="term" value="F:G-protein alpha-subunit binding"/>
    <property type="evidence" value="ECO:0007669"/>
    <property type="project" value="TreeGrafter"/>
</dbReference>
<feature type="transmembrane region" description="Helical" evidence="22">
    <location>
        <begin position="5408"/>
        <end position="5427"/>
    </location>
</feature>
<keyword evidence="14" id="KW-1015">Disulfide bond</keyword>
<feature type="domain" description="G-protein coupled receptors family 2 profile 2" evidence="24">
    <location>
        <begin position="5333"/>
        <end position="5584"/>
    </location>
</feature>
<dbReference type="Gene3D" id="1.20.1070.10">
    <property type="entry name" value="Rhodopsin 7-helix transmembrane proteins"/>
    <property type="match status" value="1"/>
</dbReference>
<keyword evidence="5" id="KW-1003">Cell membrane</keyword>
<evidence type="ECO:0000256" key="19">
    <source>
        <dbReference type="ARBA" id="ARBA00078072"/>
    </source>
</evidence>
<keyword evidence="16" id="KW-0807">Transducer</keyword>
<evidence type="ECO:0000256" key="1">
    <source>
        <dbReference type="ARBA" id="ARBA00004289"/>
    </source>
</evidence>
<feature type="transmembrane region" description="Helical" evidence="22">
    <location>
        <begin position="5486"/>
        <end position="5511"/>
    </location>
</feature>
<keyword evidence="17" id="KW-0966">Cell projection</keyword>
<evidence type="ECO:0000256" key="8">
    <source>
        <dbReference type="ARBA" id="ARBA00022737"/>
    </source>
</evidence>
<dbReference type="GO" id="GO:0007605">
    <property type="term" value="P:sensory perception of sound"/>
    <property type="evidence" value="ECO:0007669"/>
    <property type="project" value="TreeGrafter"/>
</dbReference>
<dbReference type="Gene3D" id="2.60.120.200">
    <property type="match status" value="1"/>
</dbReference>
<keyword evidence="15" id="KW-0675">Receptor</keyword>
<dbReference type="FunFam" id="2.60.40.2030:FF:000013">
    <property type="entry name" value="Adhesion G-protein coupled receptor V1"/>
    <property type="match status" value="1"/>
</dbReference>
<dbReference type="FunFam" id="2.60.40.2030:FF:000007">
    <property type="entry name" value="Adhesion G-protein coupled receptor V1"/>
    <property type="match status" value="2"/>
</dbReference>
<dbReference type="FunFam" id="2.60.40.2030:FF:000017">
    <property type="entry name" value="Adhesion G protein-coupled receptor V1"/>
    <property type="match status" value="2"/>
</dbReference>
<evidence type="ECO:0000256" key="9">
    <source>
        <dbReference type="ARBA" id="ARBA00022801"/>
    </source>
</evidence>
<comment type="subcellular location">
    <subcellularLocation>
        <location evidence="3">Cell membrane</location>
        <topology evidence="3">Multi-pass membrane protein</topology>
    </subcellularLocation>
    <subcellularLocation>
        <location evidence="1">Cell projection</location>
        <location evidence="1">Stereocilium membrane</location>
    </subcellularLocation>
    <subcellularLocation>
        <location evidence="2">Photoreceptor inner segment</location>
    </subcellularLocation>
</comment>
<keyword evidence="6 22" id="KW-0812">Transmembrane</keyword>
<feature type="transmembrane region" description="Helical" evidence="22">
    <location>
        <begin position="5439"/>
        <end position="5466"/>
    </location>
</feature>
<dbReference type="FunFam" id="2.60.40.2030:FF:000009">
    <property type="entry name" value="adhesion G-protein coupled receptor V1"/>
    <property type="match status" value="1"/>
</dbReference>
<dbReference type="Proteomes" id="UP000694546">
    <property type="component" value="Chromosome 6"/>
</dbReference>
<keyword evidence="8" id="KW-0677">Repeat</keyword>
<dbReference type="GO" id="GO:0016787">
    <property type="term" value="F:hydrolase activity"/>
    <property type="evidence" value="ECO:0007669"/>
    <property type="project" value="UniProtKB-KW"/>
</dbReference>
<sequence>KTVIKAIGMQSKVSFVFISIFIQAELMFLGQTQFVFNESSDAVVRLVVKREGDPVNVTVLVLLEGEDTGDFVSSTAAAFLLTSESIKTIFIGVEDDNLPEADETFTFNLRIQSSSNGVILGTPNKATVTILSNDNAFGIIAFNSITVDEPKNGSHLVPLTLVREKGTYGTVTVHYEVSGGPNPAIEDLSPDRGNITIPPGMAVVVFNISIQNDQTPEDDEVFWVRLTGVAGGALLRPNGSMVALRVRRNDSPLRFSQASLGVPETAGVITLTVTRGRLTEGGPLIGSDDTEVSVDYVVVSGHGAAGATPAVDFTDLQAVRTLTFPPFVYEARLRFNVSDDAVPEIAESFSVVLREDSVRGDAVLVAPAAALVTIEPNDKPHGVLSLVAAAAAAPGRPVSINEDTRTEGSFEGISVVRNGGNHGEVSVNWTVSRNSTPGVPVSDDLTPAAGTLLFAAGQTSAVLVLDVVPDNLPEEAEAFLLRLLPDTVTGGAEVDEPMEMVFYLRDSDDVYGSFGFDPREEQSIQSHLDGRFLSLSFLRQGGALGAVALGLTALYLPAGPLDPSLARDHVLNVSRSLSLRFSDGQQRAGLVLPIRNDAFLQNGAHFLILLDSVELVDIRTPIPSISPRFGGALNLTLTVTPDIANGEIGFTSNATLAVVEPEDANATTVSLPLRRDGTDGRAEVFWSLRPVGAGRGDITADDLGPFRGSVVFLSGQSDAFINFTVMADDVPEVNETLLLSLDRSNVENQILKAGFTSREIIILENDDPGGVFQFSDQGPWVINEGEAVELRVLRAAGQLLRQLVRYTVAPQGSEEFYGAPGILEFNPGEREVVVALVALQDGVPELDETFSVGLSSHSTPPSRIGHRREVNITVRSSDDPYGVIQFSQSGLAEAINESKGSETHQASYTVTRNRGRFGEVSVSWVLDPGHHGDISPTQGVLVFLEGEFLQNLTVSSIPDEIPEEVEHFTLSLTNVTGGARLGSALNASLQVNKNDDPIYFADPVVVRVEEGGVANFTVVRGGRADFVATVMYRVEYGGDASPTDLAPLGNDTTLVYQVGEWAKNVSVVTEDDDLPETDEPFHILLFNATGDAVVYGVDTATVVIEANDDANGIFSLDPTEKAYGEHLCIYVIVSVFWRLYANDSLTALEEGQEFSNTSGSVAFSTGERSRPVVLEAIPDRLPEFNEYYVLRLVNVSGGGGRLADAALDASVLVPFNDDPFGVFAIADGNLDQEVAEDVLSDEDMSDVASFSVLREQGAFGEVRVAWEILSARFPRGLPPMDDLLLAASFPAAVELRPADRRHHSGTDARAFSGAPGAHGTVAPADAPGPLGNFTFSAWMAPAPDTDGFVASKGAPDGPLYYGLKVQTNQSHVSLMLYYTARGANRTQVARATAENQRGDGAWIHALVTVDDGVVGFYLDGSPVPGGLRSIKGEGIADGPAPVLVGSDPAGGQRFTGLLQDVRLYGAPLNRSQLHELHAQPARADLRGVSGYLRYRQDERNKSFVVEVRDDGEEEGEELFYLQLVAAQGGARLPWPRPTATLRVMKSDGANGLFGFTGACIPETTDEGSTVSCVIERTRGALDHVYVNYSVIEAGPSSPGGPAEQDFVNATGAVLFMPGQRSEVLNLVVLDDDLPELAESFQVTLVSAESADGKPGSTPTSGASIDHNSSTNTVTVTASDHPYGLLQFQTSPPGDGLISPALEPARVSVSEEAGEVRLLVGRAQGLLGRLTVGYRTTPFTAASPEDYEETEGILDFLPGERLKFITVTIADNPVPELDKSFRVELYNVEGGVDLFLRGEGSGSGESDSDLLLPAFHRANLGDAARITVTILASDDAHGVFQLSPDSLVVNGTEPEDGRSNVLLQVERSFGDLSNVTVYWEADPGAAGELVASSGSVTFGVGQSREGFFVRVAEDERPELDRSFGVRLVNVSDGRLGEPADATLTLLASDDPYGVFAFANASRSLRLPEADAVVGLSVRRQGGLMGKVRVTYETLREADRAPYRTPGIGRASEGRDFVPLFDSVVFLANQSEANIILQILDDEDPERDESVFVELTGVHVVEAAQERIIVDSPRLGPRTEAVAQVIVEASDDAFGTLQLSAAAVRVAEDYVGPIINVTRTGGIFADVSVKFRAVPITATVSEDYSVASTDVVLLEGESSKAVPIYIINDLVPELEESFLLELINQTTGGAVLGELTRTIITILPSDDPFGAFVFQADPVTLEEPGSGSVEVTLPIVRTAGTIGTVAVRWRATVDGQLATGDLRPASGEVSFAPGETRKTLRVEVLADDVPEITETIKVELTGASNGGSLGGTTAVNITVPANDNPYGTVFFDRAVYRVQEPLDGVYMANITVRRSGGSFGRMEILYSTSEVSLEDLVGLAQVAGQDLLLYYDPPQPGGLTSGGGEFNITGAAEPLTACAAACLREPACGAFSLATGPPPGACSWATSVEEQVSAPAGPAVTYGRNATATAVLLGGRAGTGSDYTAVTARRGFMEDGRATAHLAVPILTDKLPETDESFAIEILRVELVNLTVAERNRPSVGRPRRALVTIAMNGDSFGVFLMYSLSPDATEDGLRLEVGEEPRAVALVVERRGGSLGRVTVEWGFVGGGATPGEDFTASGGTLVFNDGTQTVEVLIRSDSVPEDSETLLIGLIRTEGGSRILPSSDTVTIVILANDDVAGIVGFHPASRVVATREVQSRLLILLSILYQDEYRVVLSNIRTFGVPVTGQATLDEQGTEAVVTIETSDEPFGMLTIAASSLHMRVEERDQTVNVYVQREFGTSGAVNVSYEVIRGALSDLSQVEGAFAEPGQDFISAVGSVVLGPGQTSVAVPVSILDDDIPELQEFFLVNITSAVLITTLARLDTNDLVAEISIDANDGIRGVIEWTNTMFEVNESMGVLSLVAYRNRGSYGNVSLSIHAPDLEAQQGLDYDINQTMLHFVEGERHKFVEVQIIDDSIPEGPERFQLILSRPSPGLELGTNTTATVNIMASDDGHGVLTFNGSRHTVLKEPTSASRPGEGVATLDVMRSPEEGTFGTVTVTFSVTDANGSLAVADLRPAQGTVVLENGVRFKTLEIFAILDAEPEANETFTVSLSSPTGGARLGEQLQTFITILENLAPSGLFRIGPSLNRTNSEVVAHEDGTPVFLTVSRSNGLETAVSVEWETQADTAIGSGKIAFLFAYMLLAGSSSSLLYSWGSEEGQFSPVLGVPAALSYLSLAVTSLGASRTLLASSGATGSTLYLFTSVSNQSDFIPSHGELRFAPGDSELEIAVNVLDDDIPEREENFRVALKNPKGGAEIGFGGQVTVVIPTNDDAHGVVGFALESLYMEVEELEQNNLISLKVERLRGTFGRLTVHWVANGSLPDIFPTSGVVLFSEGQSEAIITLSVVADGVPEGREHVTVALMDVNTVGLEEPAQAATIAPRRAHALLTILANGSPYGVIGWHMDSLFARVQEPTGSPINVSLSIVREQGSSGNVAVRLQTRPALSQPPANQASAGLDYLARDATVVMVDGATVVLDDVPELAESFLVNITSVELDGDSTGPGRPSLKRPGMEVAEITIQENDDPRGIVQLNVSEVGRVLAYEIAPPDNVFRLGVARLAGTTGGVVVYWEAQPITANLRLFQNEHCSFRRDATIDITIIDDEEVELEETFTVSLLRVTGGARLGTVTSVTASIPANDSPLGRFGFQDQEVTVSEPEFTDDPAAVATLTVLRSTGGRGVVTLAWQLEDLARDDLSPVSGTLVFAEVRHKAAEPFVISTWFLEMHVYIYTVGLASITIQADRAALGMVGVAESSRDVFIGEPERGYNGSTVVSLVRGPGVFGEVQFSWNIAPADATEFEQISGVVTMRDGQSAASITLKALDDEVPEERRVYQLTLAAATPGLDVSPSASHATVTMAASDHPHGSFSFAQREVAGITGRVNVTVVRSGGRLGEVALSYETSGGSAFSRLDFSPEAGRLLFAPGQTSQEVPLRIVDDVLPEGPEEFHLNITSVDGVDYTVRESGLQLDLPPTVGNISSVIVVILKNDNAEGILEFHPDHLDITVEEDAGYLVIPVLRSGGQWGQVSAQYVSRGLSATPDLDYFLSNGSVTFSHGQDTSFINITIMDDLDSEAAETFEVLLSRATGGAVLGANSVARVTIAKSDSLSGLVRFLNESRIALVNPNETLSLTLVLERAGGFVGNATVAWHILGPNSREPLPPLNQDFLDPVNGSFYLGDGEEGVHAIRLTLLPHGEVEVEEVFTVQLSILSGEVDVDTGAGAVQLLIEKFGDPNGIVQFDEAALSEQVYDEPADVQGPLNISLLLRRREGVMGNITVTIHWEIQSESDLAGDFLSAAGDVVILVGQREALLLLSLMPDTVPEVEELYLVRLTGVEGGATLDGNPNLTSTRIRWVVRLISSNRPPRPRLTFLLIYLFEEFIPTTNTPYLYPLLSTPPRLSSDSTVTMVTAGEEAANTEVGFASVVLLVSSLETGQCEATVSRTGLFGGVTVDWRTGYPPGLAPPGFTPGAVSPTAGSVSLAHGERSRPIALTAPWNPSAPAAYAIHLTAASPGRVIPPLRPGFTVAEVEPLGVYRFTRESRQVLVDEDAQNVTLHVQRLYGGRGGRAVLSYATASGSATADEDFGAVADGRVAFDSPLQTRASLRLAIANDSLAEPDEVFYVNLTDVRALGAAPGARPRIDREQSVARVTIRASNATGGGDGAVEISLGRSPIGLLPYPLTAGGLSVGGVTVGTALPFALDYNGTLAREGQDFRLASSVVSLQAGQSEAAVLLLILDDSEPEGQEAFFVYLSDPEGGGQIADRTDHQGFGAFAKIVILGSDFQNGIVGFSRGSLVGQTLDEDSENRTAQLVLQRQENRAFEDVQVFWRATHSAGAPSLVSGRVNLTQELLVTSGAVLCLRGQTRYGPVWFLVEIYQVGSGASINQTARFANVTLAESDAPPSGLIYFAAASRLPVATLKATRLDLQVHRQAGAAGVLTVLPQPEAVGRSMIWPAVAGRDFLQQEDELTFARGQSSATLSVTLTPGQASPEPTPKRFRVELHDASGGARVHPQLGVANVTLVADAEAAAVWALLDQLQTLQQPLDAAVMDRVLQGLINKATALLAPEQTTAVLVALGKAEGNPLQESSRGLTYDLLCAMANPSQRDTRGLSQLSELAERFAFSLLTGSQCGEPGKGLTILDTCPYLSISALHWYPTQVNGYVFTGRNADTFQLPDALLAVPPPTAGPLLPSACRLLQLTEYTTDHWFLTGDKALALNGKVRLQDRASGPLADGMEVMYRIHTSGQRAPAGQSLCLLWNRAAESWLSEEQVCRVVEDGGRYVECACSHLSVYTASMGASSSYNEAFYASGFICISGFALAIVSHLLCSRVPMFAAKLLTHMMLGCLGTQICFLASVFRGRMFSEESCAALALFTHYFHLSQFSWMLIQAVNFWQVLVMNDEHTERRYLLYVLLGWGLPAVVMVLLVIVLLGGFGWTIHAVYGLVNGEVCFMPNVYAALSSAALVPLVCLVVVLVVFINAYQVTSQWKAYDDLYRGRTNGTEVPMVLCLFLLVSLVWLWAGLHLGYRDLWMLVLYVIFNILLGLYVFAVYFVVHNQLCWPAKASYTVEMSGHDAPDSAYQEGGAATVGGDINKSTQNLISAMEEVSDWERASLRLSSQPGSALRPGPVMESYGTEGGFVNNLVAGDEDSQEFDDLIFALKTGTGLNVSDSESIHEGHDEGSVSNSQIVELRRIPIADTHL</sequence>
<dbReference type="GO" id="GO:0042462">
    <property type="term" value="P:eye photoreceptor cell development"/>
    <property type="evidence" value="ECO:0007669"/>
    <property type="project" value="Ensembl"/>
</dbReference>
<protein>
    <recommendedName>
        <fullName evidence="18">Adhesion G-protein coupled receptor V1</fullName>
    </recommendedName>
    <alternativeName>
        <fullName evidence="20">G-protein coupled receptor 98</fullName>
    </alternativeName>
    <alternativeName>
        <fullName evidence="19">Very large G-protein coupled receptor 1</fullName>
    </alternativeName>
</protein>
<dbReference type="GO" id="GO:0007166">
    <property type="term" value="P:cell surface receptor signaling pathway"/>
    <property type="evidence" value="ECO:0007669"/>
    <property type="project" value="InterPro"/>
</dbReference>
<dbReference type="InterPro" id="IPR003644">
    <property type="entry name" value="Calx_beta"/>
</dbReference>
<feature type="compositionally biased region" description="Polar residues" evidence="21">
    <location>
        <begin position="1656"/>
        <end position="1666"/>
    </location>
</feature>
<keyword evidence="9" id="KW-0378">Hydrolase</keyword>
<name>A0A8C4ZNA0_GADMO</name>
<feature type="domain" description="GAIN-B" evidence="23">
    <location>
        <begin position="5176"/>
        <end position="5335"/>
    </location>
</feature>
<dbReference type="SUPFAM" id="SSF49899">
    <property type="entry name" value="Concanavalin A-like lectins/glucanases"/>
    <property type="match status" value="1"/>
</dbReference>
<keyword evidence="12" id="KW-0297">G-protein coupled receptor</keyword>
<evidence type="ECO:0000256" key="18">
    <source>
        <dbReference type="ARBA" id="ARBA00070037"/>
    </source>
</evidence>
<dbReference type="PROSITE" id="PS50261">
    <property type="entry name" value="G_PROTEIN_RECEP_F2_4"/>
    <property type="match status" value="1"/>
</dbReference>
<evidence type="ECO:0000256" key="12">
    <source>
        <dbReference type="ARBA" id="ARBA00023040"/>
    </source>
</evidence>
<evidence type="ECO:0000256" key="4">
    <source>
        <dbReference type="ARBA" id="ARBA00007343"/>
    </source>
</evidence>
<dbReference type="SUPFAM" id="SSF141072">
    <property type="entry name" value="CalX-like"/>
    <property type="match status" value="34"/>
</dbReference>
<dbReference type="InterPro" id="IPR017981">
    <property type="entry name" value="GPCR_2-like_7TM"/>
</dbReference>
<dbReference type="FunFam" id="2.60.40.2030:FF:000023">
    <property type="entry name" value="Adhesion G protein-coupled receptor V1"/>
    <property type="match status" value="1"/>
</dbReference>
<evidence type="ECO:0000259" key="23">
    <source>
        <dbReference type="PROSITE" id="PS50221"/>
    </source>
</evidence>
<evidence type="ECO:0000256" key="17">
    <source>
        <dbReference type="ARBA" id="ARBA00023273"/>
    </source>
</evidence>
<feature type="transmembrane region" description="Helical" evidence="22">
    <location>
        <begin position="5532"/>
        <end position="5550"/>
    </location>
</feature>
<dbReference type="InterPro" id="IPR000832">
    <property type="entry name" value="GPCR_2_secretin-like"/>
</dbReference>
<accession>A0A8C4ZNA0</accession>
<evidence type="ECO:0000256" key="16">
    <source>
        <dbReference type="ARBA" id="ARBA00023224"/>
    </source>
</evidence>
<feature type="region of interest" description="Disordered" evidence="21">
    <location>
        <begin position="1648"/>
        <end position="1669"/>
    </location>
</feature>
<dbReference type="PANTHER" id="PTHR46682:SF1">
    <property type="entry name" value="ADHESION G-PROTEIN COUPLED RECEPTOR V1"/>
    <property type="match status" value="1"/>
</dbReference>
<evidence type="ECO:0000256" key="3">
    <source>
        <dbReference type="ARBA" id="ARBA00004651"/>
    </source>
</evidence>
<evidence type="ECO:0000256" key="5">
    <source>
        <dbReference type="ARBA" id="ARBA00022475"/>
    </source>
</evidence>
<reference evidence="25" key="1">
    <citation type="submission" date="2025-08" db="UniProtKB">
        <authorList>
            <consortium name="Ensembl"/>
        </authorList>
    </citation>
    <scope>IDENTIFICATION</scope>
</reference>
<evidence type="ECO:0000256" key="20">
    <source>
        <dbReference type="ARBA" id="ARBA00083929"/>
    </source>
</evidence>
<dbReference type="FunFam" id="2.60.40.2030:FF:000020">
    <property type="entry name" value="Adhesion G protein-coupled receptor V1"/>
    <property type="match status" value="1"/>
</dbReference>
<proteinExistence type="inferred from homology"/>
<evidence type="ECO:0000256" key="6">
    <source>
        <dbReference type="ARBA" id="ARBA00022692"/>
    </source>
</evidence>
<dbReference type="GO" id="GO:0004930">
    <property type="term" value="F:G protein-coupled receptor activity"/>
    <property type="evidence" value="ECO:0007669"/>
    <property type="project" value="UniProtKB-KW"/>
</dbReference>
<dbReference type="GO" id="GO:0001917">
    <property type="term" value="C:photoreceptor inner segment"/>
    <property type="evidence" value="ECO:0007669"/>
    <property type="project" value="UniProtKB-SubCell"/>
</dbReference>
<evidence type="ECO:0000256" key="2">
    <source>
        <dbReference type="ARBA" id="ARBA00004437"/>
    </source>
</evidence>
<dbReference type="InterPro" id="IPR038081">
    <property type="entry name" value="CalX-like_sf"/>
</dbReference>